<proteinExistence type="predicted"/>
<dbReference type="EMBL" id="CM055107">
    <property type="protein sequence ID" value="KAJ7526608.1"/>
    <property type="molecule type" value="Genomic_DNA"/>
</dbReference>
<accession>A0ACC2BA22</accession>
<gene>
    <name evidence="1" type="ORF">O6H91_16G014400</name>
</gene>
<reference evidence="2" key="1">
    <citation type="journal article" date="2024" name="Proc. Natl. Acad. Sci. U.S.A.">
        <title>Extraordinary preservation of gene collinearity over three hundred million years revealed in homosporous lycophytes.</title>
        <authorList>
            <person name="Li C."/>
            <person name="Wickell D."/>
            <person name="Kuo L.Y."/>
            <person name="Chen X."/>
            <person name="Nie B."/>
            <person name="Liao X."/>
            <person name="Peng D."/>
            <person name="Ji J."/>
            <person name="Jenkins J."/>
            <person name="Williams M."/>
            <person name="Shu S."/>
            <person name="Plott C."/>
            <person name="Barry K."/>
            <person name="Rajasekar S."/>
            <person name="Grimwood J."/>
            <person name="Han X."/>
            <person name="Sun S."/>
            <person name="Hou Z."/>
            <person name="He W."/>
            <person name="Dai G."/>
            <person name="Sun C."/>
            <person name="Schmutz J."/>
            <person name="Leebens-Mack J.H."/>
            <person name="Li F.W."/>
            <person name="Wang L."/>
        </authorList>
    </citation>
    <scope>NUCLEOTIDE SEQUENCE [LARGE SCALE GENOMIC DNA]</scope>
    <source>
        <strain evidence="2">cv. PW_Plant_1</strain>
    </source>
</reference>
<evidence type="ECO:0000313" key="2">
    <source>
        <dbReference type="Proteomes" id="UP001162992"/>
    </source>
</evidence>
<evidence type="ECO:0000313" key="1">
    <source>
        <dbReference type="EMBL" id="KAJ7526608.1"/>
    </source>
</evidence>
<keyword evidence="2" id="KW-1185">Reference proteome</keyword>
<protein>
    <submittedName>
        <fullName evidence="1">Uncharacterized protein</fullName>
    </submittedName>
</protein>
<organism evidence="1 2">
    <name type="scientific">Diphasiastrum complanatum</name>
    <name type="common">Issler's clubmoss</name>
    <name type="synonym">Lycopodium complanatum</name>
    <dbReference type="NCBI Taxonomy" id="34168"/>
    <lineage>
        <taxon>Eukaryota</taxon>
        <taxon>Viridiplantae</taxon>
        <taxon>Streptophyta</taxon>
        <taxon>Embryophyta</taxon>
        <taxon>Tracheophyta</taxon>
        <taxon>Lycopodiopsida</taxon>
        <taxon>Lycopodiales</taxon>
        <taxon>Lycopodiaceae</taxon>
        <taxon>Lycopodioideae</taxon>
        <taxon>Diphasiastrum</taxon>
    </lineage>
</organism>
<name>A0ACC2BA22_DIPCM</name>
<comment type="caution">
    <text evidence="1">The sequence shown here is derived from an EMBL/GenBank/DDBJ whole genome shotgun (WGS) entry which is preliminary data.</text>
</comment>
<dbReference type="Proteomes" id="UP001162992">
    <property type="component" value="Chromosome 16"/>
</dbReference>
<sequence>MEFSRADLVPVEPLILPYHNGPVLSSATPIKLYLVFYGSFSSSDKSTITREFLASFMAPSDPRGTPTVAKWWSITKDYVDLHGAQSGKNLQKNDISSLVINSLKIFPKDPKAIYLVLTAANVSVDGFCRSTCGDHFYTYPSFHSAGQMLPYAWVGNSETQCTGFCAWPYAKPDFGPNTEPLLAPNGVGVDGMIITIAKVLAGAATNPYGNAYYQGDASAALEAAGACSRSYSPGAYPGYPGDLLKDVKTGASYNVGGVMERKFLVPWMWNPITLACAGQPQRKHLFSHPIMHKLGGLNRSLRQAALC</sequence>